<feature type="domain" description="Reverse transcriptase/retrotransposon-derived protein RNase H-like" evidence="1">
    <location>
        <begin position="121"/>
        <end position="192"/>
    </location>
</feature>
<dbReference type="InterPro" id="IPR041577">
    <property type="entry name" value="RT_RNaseH_2"/>
</dbReference>
<reference evidence="3" key="1">
    <citation type="submission" date="2023-08" db="EMBL/GenBank/DDBJ databases">
        <title>A de novo genome assembly of Solanum verrucosum Schlechtendal, a Mexican diploid species geographically isolated from the other diploid A-genome species in potato relatives.</title>
        <authorList>
            <person name="Hosaka K."/>
        </authorList>
    </citation>
    <scope>NUCLEOTIDE SEQUENCE</scope>
    <source>
        <tissue evidence="3">Young leaves</tissue>
    </source>
</reference>
<dbReference type="Pfam" id="PF17919">
    <property type="entry name" value="RT_RNaseH_2"/>
    <property type="match status" value="1"/>
</dbReference>
<evidence type="ECO:0000259" key="1">
    <source>
        <dbReference type="Pfam" id="PF17919"/>
    </source>
</evidence>
<dbReference type="PANTHER" id="PTHR34072:SF59">
    <property type="entry name" value="CCHC-TYPE INTEGRASE"/>
    <property type="match status" value="1"/>
</dbReference>
<feature type="domain" description="Tf2-1-like SH3-like" evidence="2">
    <location>
        <begin position="5"/>
        <end position="55"/>
    </location>
</feature>
<protein>
    <submittedName>
        <fullName evidence="3">Uncharacterized protein</fullName>
    </submittedName>
</protein>
<evidence type="ECO:0000313" key="3">
    <source>
        <dbReference type="EMBL" id="WMV45417.1"/>
    </source>
</evidence>
<gene>
    <name evidence="3" type="ORF">MTR67_038802</name>
</gene>
<dbReference type="EMBL" id="CP133620">
    <property type="protein sequence ID" value="WMV45417.1"/>
    <property type="molecule type" value="Genomic_DNA"/>
</dbReference>
<name>A0AAF0UG81_SOLVR</name>
<organism evidence="3 4">
    <name type="scientific">Solanum verrucosum</name>
    <dbReference type="NCBI Taxonomy" id="315347"/>
    <lineage>
        <taxon>Eukaryota</taxon>
        <taxon>Viridiplantae</taxon>
        <taxon>Streptophyta</taxon>
        <taxon>Embryophyta</taxon>
        <taxon>Tracheophyta</taxon>
        <taxon>Spermatophyta</taxon>
        <taxon>Magnoliopsida</taxon>
        <taxon>eudicotyledons</taxon>
        <taxon>Gunneridae</taxon>
        <taxon>Pentapetalae</taxon>
        <taxon>asterids</taxon>
        <taxon>lamiids</taxon>
        <taxon>Solanales</taxon>
        <taxon>Solanaceae</taxon>
        <taxon>Solanoideae</taxon>
        <taxon>Solaneae</taxon>
        <taxon>Solanum</taxon>
    </lineage>
</organism>
<dbReference type="PANTHER" id="PTHR34072">
    <property type="entry name" value="ENZYMATIC POLYPROTEIN-RELATED"/>
    <property type="match status" value="1"/>
</dbReference>
<sequence length="310" mass="35282">MKGVMRFGKKRKLSSWYIGPYIISLRIGNVVYELELPQELAVVHSVFHTSMLKKCMRDTLAIIPTEDIGIKGHIVSSKGIEVDAKKMDVIKSWPRPLYPSDIRGFLGLSCYYKRIEGKTLAHVLTLPEVTDGFVVYCDASRIGLGRVLMQNGKVISYASRQLKIHEKNYPSHDLELAVDVFALKIWRHYLWLQLLKDYDMNVLYHPGKENMVVDALSRLFMGRVAHIEEDKNELVRDDHRLARLAVQLVDSTKGGVMVHNGSKSSFVEDVKAKQGLDPILVELREVVLKKTIEAFFQGVVYLDIKVVCVI</sequence>
<evidence type="ECO:0000259" key="2">
    <source>
        <dbReference type="Pfam" id="PF24626"/>
    </source>
</evidence>
<keyword evidence="4" id="KW-1185">Reference proteome</keyword>
<dbReference type="AlphaFoldDB" id="A0AAF0UG81"/>
<dbReference type="Pfam" id="PF24626">
    <property type="entry name" value="SH3_Tf2-1"/>
    <property type="match status" value="1"/>
</dbReference>
<dbReference type="Proteomes" id="UP001234989">
    <property type="component" value="Chromosome 9"/>
</dbReference>
<dbReference type="CDD" id="cd09274">
    <property type="entry name" value="RNase_HI_RT_Ty3"/>
    <property type="match status" value="1"/>
</dbReference>
<dbReference type="SUPFAM" id="SSF56672">
    <property type="entry name" value="DNA/RNA polymerases"/>
    <property type="match status" value="1"/>
</dbReference>
<dbReference type="InterPro" id="IPR056924">
    <property type="entry name" value="SH3_Tf2-1"/>
</dbReference>
<proteinExistence type="predicted"/>
<accession>A0AAF0UG81</accession>
<dbReference type="InterPro" id="IPR043502">
    <property type="entry name" value="DNA/RNA_pol_sf"/>
</dbReference>
<evidence type="ECO:0000313" key="4">
    <source>
        <dbReference type="Proteomes" id="UP001234989"/>
    </source>
</evidence>